<dbReference type="EnsemblBacteria" id="ADF60925">
    <property type="protein sequence ID" value="ADF60925"/>
    <property type="gene ID" value="ECL_01364"/>
</dbReference>
<dbReference type="EMBL" id="CP001918">
    <property type="protein sequence ID" value="ADF60925.1"/>
    <property type="molecule type" value="Genomic_DNA"/>
</dbReference>
<evidence type="ECO:0000313" key="4">
    <source>
        <dbReference type="EMBL" id="ADF60925.1"/>
    </source>
</evidence>
<dbReference type="PANTHER" id="PTHR43420:SF44">
    <property type="entry name" value="ACETYLTRANSFERASE YPEA"/>
    <property type="match status" value="1"/>
</dbReference>
<dbReference type="GO" id="GO:0016747">
    <property type="term" value="F:acyltransferase activity, transferring groups other than amino-acyl groups"/>
    <property type="evidence" value="ECO:0007669"/>
    <property type="project" value="InterPro"/>
</dbReference>
<reference evidence="4 5" key="1">
    <citation type="journal article" date="2010" name="J. Bacteriol.">
        <title>Complete genome sequence of Enterobacter cloacae subsp. cloacae type strain ATCC 13047.</title>
        <authorList>
            <person name="Ren Y."/>
            <person name="Ren Y."/>
            <person name="Zhou Z."/>
            <person name="Guo X."/>
            <person name="Li Y."/>
            <person name="Feng L."/>
            <person name="Wang L."/>
        </authorList>
    </citation>
    <scope>NUCLEOTIDE SEQUENCE [LARGE SCALE GENOMIC DNA]</scope>
    <source>
        <strain evidence="5">ATCC 13047 / DSM 30054 / NBRC 13535 / NCTC 10005 / WDCM 00083 / NCDC 279-56</strain>
    </source>
</reference>
<dbReference type="Gene3D" id="3.40.630.30">
    <property type="match status" value="1"/>
</dbReference>
<dbReference type="SUPFAM" id="SSF55729">
    <property type="entry name" value="Acyl-CoA N-acyltransferases (Nat)"/>
    <property type="match status" value="1"/>
</dbReference>
<dbReference type="InterPro" id="IPR050680">
    <property type="entry name" value="YpeA/RimI_acetyltransf"/>
</dbReference>
<dbReference type="eggNOG" id="COG0456">
    <property type="taxonomic scope" value="Bacteria"/>
</dbReference>
<dbReference type="PROSITE" id="PS51186">
    <property type="entry name" value="GNAT"/>
    <property type="match status" value="1"/>
</dbReference>
<dbReference type="STRING" id="716541.ECL_01364"/>
<dbReference type="InterPro" id="IPR000182">
    <property type="entry name" value="GNAT_dom"/>
</dbReference>
<evidence type="ECO:0000256" key="1">
    <source>
        <dbReference type="ARBA" id="ARBA00022679"/>
    </source>
</evidence>
<sequence>MNRWVFCQNRASREEIVEHFNRCDPLFIASISERIALQDYAQKIVARAWRSEAWQNNTLTGLVAAYYNTQRQQGFITNVSVLPDAQHCGMGSQLLIQSIAHLHSQGVTEINLEVDKNNVSAQRLYLKHGFTFGIANGSKITMTLQREKTT</sequence>
<dbReference type="CDD" id="cd04301">
    <property type="entry name" value="NAT_SF"/>
    <property type="match status" value="1"/>
</dbReference>
<dbReference type="AlphaFoldDB" id="A0A0H3CGZ0"/>
<gene>
    <name evidence="4" type="ordered locus">ECL_01364</name>
</gene>
<dbReference type="KEGG" id="enc:ECL_01364"/>
<proteinExistence type="predicted"/>
<keyword evidence="1 4" id="KW-0808">Transferase</keyword>
<evidence type="ECO:0000259" key="3">
    <source>
        <dbReference type="PROSITE" id="PS51186"/>
    </source>
</evidence>
<evidence type="ECO:0000313" key="5">
    <source>
        <dbReference type="Proteomes" id="UP000002363"/>
    </source>
</evidence>
<evidence type="ECO:0000256" key="2">
    <source>
        <dbReference type="ARBA" id="ARBA00023315"/>
    </source>
</evidence>
<keyword evidence="5" id="KW-1185">Reference proteome</keyword>
<dbReference type="RefSeq" id="WP_013096016.1">
    <property type="nucleotide sequence ID" value="NC_014121.1"/>
</dbReference>
<dbReference type="OrthoDB" id="8708169at2"/>
<dbReference type="PANTHER" id="PTHR43420">
    <property type="entry name" value="ACETYLTRANSFERASE"/>
    <property type="match status" value="1"/>
</dbReference>
<organism evidence="4 5">
    <name type="scientific">Enterobacter cloacae subsp. cloacae (strain ATCC 13047 / DSM 30054 / NBRC 13535 / NCTC 10005 / WDCM 00083 / NCDC 279-56)</name>
    <dbReference type="NCBI Taxonomy" id="716541"/>
    <lineage>
        <taxon>Bacteria</taxon>
        <taxon>Pseudomonadati</taxon>
        <taxon>Pseudomonadota</taxon>
        <taxon>Gammaproteobacteria</taxon>
        <taxon>Enterobacterales</taxon>
        <taxon>Enterobacteriaceae</taxon>
        <taxon>Enterobacter</taxon>
        <taxon>Enterobacter cloacae complex</taxon>
    </lineage>
</organism>
<dbReference type="InterPro" id="IPR016181">
    <property type="entry name" value="Acyl_CoA_acyltransferase"/>
</dbReference>
<name>A0A0H3CGZ0_ENTCC</name>
<dbReference type="HOGENOM" id="CLU_143334_0_0_6"/>
<keyword evidence="2" id="KW-0012">Acyltransferase</keyword>
<dbReference type="Proteomes" id="UP000002363">
    <property type="component" value="Chromosome"/>
</dbReference>
<accession>A0A0H3CGZ0</accession>
<feature type="domain" description="N-acetyltransferase" evidence="3">
    <location>
        <begin position="15"/>
        <end position="147"/>
    </location>
</feature>
<dbReference type="Pfam" id="PF00583">
    <property type="entry name" value="Acetyltransf_1"/>
    <property type="match status" value="1"/>
</dbReference>
<protein>
    <submittedName>
        <fullName evidence="4">Putative acetyltransferase</fullName>
    </submittedName>
</protein>